<dbReference type="Pfam" id="PF03573">
    <property type="entry name" value="OprD"/>
    <property type="match status" value="1"/>
</dbReference>
<feature type="chain" id="PRO_5045702289" evidence="4">
    <location>
        <begin position="21"/>
        <end position="477"/>
    </location>
</feature>
<feature type="signal peptide" evidence="4">
    <location>
        <begin position="1"/>
        <end position="20"/>
    </location>
</feature>
<dbReference type="Proteomes" id="UP001302349">
    <property type="component" value="Chromosome"/>
</dbReference>
<keyword evidence="3 4" id="KW-0732">Signal</keyword>
<organism evidence="5 6">
    <name type="scientific">Imperialibacter roseus</name>
    <dbReference type="NCBI Taxonomy" id="1324217"/>
    <lineage>
        <taxon>Bacteria</taxon>
        <taxon>Pseudomonadati</taxon>
        <taxon>Bacteroidota</taxon>
        <taxon>Cytophagia</taxon>
        <taxon>Cytophagales</taxon>
        <taxon>Flammeovirgaceae</taxon>
        <taxon>Imperialibacter</taxon>
    </lineage>
</organism>
<evidence type="ECO:0000256" key="1">
    <source>
        <dbReference type="ARBA" id="ARBA00009075"/>
    </source>
</evidence>
<evidence type="ECO:0000256" key="2">
    <source>
        <dbReference type="ARBA" id="ARBA00022448"/>
    </source>
</evidence>
<gene>
    <name evidence="5" type="ORF">RT717_07630</name>
</gene>
<name>A0ABZ0IU03_9BACT</name>
<comment type="similarity">
    <text evidence="1">Belongs to the outer membrane porin (Opr) (TC 1.B.25) family.</text>
</comment>
<evidence type="ECO:0000256" key="4">
    <source>
        <dbReference type="SAM" id="SignalP"/>
    </source>
</evidence>
<dbReference type="Gene3D" id="2.40.160.10">
    <property type="entry name" value="Porin"/>
    <property type="match status" value="1"/>
</dbReference>
<reference evidence="5 6" key="1">
    <citation type="journal article" date="2023" name="Microbiol. Resour. Announc.">
        <title>Complete Genome Sequence of Imperialibacter roseus strain P4T.</title>
        <authorList>
            <person name="Tizabi D.R."/>
            <person name="Bachvaroff T."/>
            <person name="Hill R.T."/>
        </authorList>
    </citation>
    <scope>NUCLEOTIDE SEQUENCE [LARGE SCALE GENOMIC DNA]</scope>
    <source>
        <strain evidence="5 6">P4T</strain>
    </source>
</reference>
<dbReference type="InterPro" id="IPR005318">
    <property type="entry name" value="OM_porin_bac"/>
</dbReference>
<dbReference type="InterPro" id="IPR023614">
    <property type="entry name" value="Porin_dom_sf"/>
</dbReference>
<evidence type="ECO:0000313" key="6">
    <source>
        <dbReference type="Proteomes" id="UP001302349"/>
    </source>
</evidence>
<proteinExistence type="inferred from homology"/>
<sequence>MHRIFLITTFLLTTLGLASAYARQTDPAWLSGELSFEKKAAADTLNTKLHSYGTFEGHLRSFSMATVNHNDFPDYYAQGVGVGLGYYSPVIKNFQVAVSGFFTYNLASSSLGNQPPFNNRYEVGLFDVLNPDNRSDLGRVENLYLRYVLSAKSKSYIQIGKFGLKTPMINPQDGRMMPNLQEGVWADINEWKKVKLKGGWLWRTSPRSTVRWLSIDESIGVYPVGRAVNGARAEYAGHLSLPGIAIAGFTYLPNKNLQVSAWNYTIPKLFTTSLLNGEWTKETNASKWSLGGQYLFQQSMYQADLPIEQQYISEGEQAHAFGLKIGRTNLSTKTGWSLNYTRIAATGRFLFPREWGIEPFFTFMNRERMEGAGDVHAVTVKNTQFLDENKRLSLQSMAGVFSMPALDSPALNKYNMPSFYQLNMRAKYNFGGFLYGLQADLMYVYKGALEKDLPETPANFHNKVDMHHISLVFDYNF</sequence>
<dbReference type="RefSeq" id="WP_317491141.1">
    <property type="nucleotide sequence ID" value="NZ_CP136051.1"/>
</dbReference>
<dbReference type="EMBL" id="CP136051">
    <property type="protein sequence ID" value="WOK08503.1"/>
    <property type="molecule type" value="Genomic_DNA"/>
</dbReference>
<evidence type="ECO:0000313" key="5">
    <source>
        <dbReference type="EMBL" id="WOK08503.1"/>
    </source>
</evidence>
<accession>A0ABZ0IU03</accession>
<keyword evidence="2" id="KW-0813">Transport</keyword>
<keyword evidence="6" id="KW-1185">Reference proteome</keyword>
<protein>
    <submittedName>
        <fullName evidence="5">OprD family outer membrane porin</fullName>
    </submittedName>
</protein>
<evidence type="ECO:0000256" key="3">
    <source>
        <dbReference type="ARBA" id="ARBA00022729"/>
    </source>
</evidence>